<evidence type="ECO:0000259" key="12">
    <source>
        <dbReference type="PROSITE" id="PS52019"/>
    </source>
</evidence>
<dbReference type="InterPro" id="IPR050091">
    <property type="entry name" value="PKS_NRPS_Biosynth_Enz"/>
</dbReference>
<evidence type="ECO:0000256" key="2">
    <source>
        <dbReference type="ARBA" id="ARBA00022450"/>
    </source>
</evidence>
<gene>
    <name evidence="13" type="ORF">ACFFTL_09505</name>
</gene>
<dbReference type="CDD" id="cd00833">
    <property type="entry name" value="PKS"/>
    <property type="match status" value="1"/>
</dbReference>
<evidence type="ECO:0000256" key="3">
    <source>
        <dbReference type="ARBA" id="ARBA00022553"/>
    </source>
</evidence>
<dbReference type="InterPro" id="IPR020802">
    <property type="entry name" value="TesA-like"/>
</dbReference>
<dbReference type="Gene3D" id="3.30.70.3290">
    <property type="match status" value="2"/>
</dbReference>
<dbReference type="SMART" id="SM00822">
    <property type="entry name" value="PKS_KR"/>
    <property type="match status" value="2"/>
</dbReference>
<name>A0ABV5R467_9ACTN</name>
<evidence type="ECO:0000256" key="9">
    <source>
        <dbReference type="SAM" id="MobiDB-lite"/>
    </source>
</evidence>
<keyword evidence="3" id="KW-0597">Phosphoprotein</keyword>
<dbReference type="Pfam" id="PF08659">
    <property type="entry name" value="KR"/>
    <property type="match status" value="2"/>
</dbReference>
<dbReference type="Pfam" id="PF00975">
    <property type="entry name" value="Thioesterase"/>
    <property type="match status" value="1"/>
</dbReference>
<dbReference type="Pfam" id="PF00698">
    <property type="entry name" value="Acyl_transf_1"/>
    <property type="match status" value="2"/>
</dbReference>
<dbReference type="EMBL" id="JBHMCG010000043">
    <property type="protein sequence ID" value="MFB9572552.1"/>
    <property type="molecule type" value="Genomic_DNA"/>
</dbReference>
<dbReference type="SUPFAM" id="SSF47336">
    <property type="entry name" value="ACP-like"/>
    <property type="match status" value="1"/>
</dbReference>
<keyword evidence="6" id="KW-0511">Multifunctional enzyme</keyword>
<dbReference type="CDD" id="cd08956">
    <property type="entry name" value="KR_3_FAS_SDR_x"/>
    <property type="match status" value="2"/>
</dbReference>
<dbReference type="InterPro" id="IPR049900">
    <property type="entry name" value="PKS_mFAS_DH"/>
</dbReference>
<dbReference type="Gene3D" id="3.40.47.10">
    <property type="match status" value="1"/>
</dbReference>
<dbReference type="InterPro" id="IPR014031">
    <property type="entry name" value="Ketoacyl_synth_C"/>
</dbReference>
<feature type="active site" description="Proton acceptor; for dehydratase activity" evidence="8">
    <location>
        <position position="236"/>
    </location>
</feature>
<dbReference type="PROSITE" id="PS00606">
    <property type="entry name" value="KS3_1"/>
    <property type="match status" value="1"/>
</dbReference>
<evidence type="ECO:0000256" key="6">
    <source>
        <dbReference type="ARBA" id="ARBA00023268"/>
    </source>
</evidence>
<dbReference type="Pfam" id="PF21089">
    <property type="entry name" value="PKS_DH_N"/>
    <property type="match status" value="2"/>
</dbReference>
<dbReference type="SUPFAM" id="SSF51735">
    <property type="entry name" value="NAD(P)-binding Rossmann-fold domains"/>
    <property type="match status" value="4"/>
</dbReference>
<dbReference type="Pfam" id="PF16197">
    <property type="entry name" value="KAsynt_C_assoc"/>
    <property type="match status" value="1"/>
</dbReference>
<dbReference type="Gene3D" id="3.40.50.1820">
    <property type="entry name" value="alpha/beta hydrolase"/>
    <property type="match status" value="1"/>
</dbReference>
<dbReference type="InterPro" id="IPR013968">
    <property type="entry name" value="PKS_KR"/>
</dbReference>
<dbReference type="InterPro" id="IPR020807">
    <property type="entry name" value="PKS_DH"/>
</dbReference>
<dbReference type="Pfam" id="PF00550">
    <property type="entry name" value="PP-binding"/>
    <property type="match status" value="2"/>
</dbReference>
<dbReference type="SMART" id="SM00823">
    <property type="entry name" value="PKS_PP"/>
    <property type="match status" value="2"/>
</dbReference>
<dbReference type="Proteomes" id="UP001589710">
    <property type="component" value="Unassembled WGS sequence"/>
</dbReference>
<dbReference type="SUPFAM" id="SSF53474">
    <property type="entry name" value="alpha/beta-Hydrolases"/>
    <property type="match status" value="1"/>
</dbReference>
<feature type="compositionally biased region" description="Low complexity" evidence="9">
    <location>
        <begin position="1474"/>
        <end position="1483"/>
    </location>
</feature>
<dbReference type="InterPro" id="IPR049551">
    <property type="entry name" value="PKS_DH_C"/>
</dbReference>
<dbReference type="InterPro" id="IPR001227">
    <property type="entry name" value="Ac_transferase_dom_sf"/>
</dbReference>
<evidence type="ECO:0000256" key="1">
    <source>
        <dbReference type="ARBA" id="ARBA00004792"/>
    </source>
</evidence>
<comment type="pathway">
    <text evidence="1">Antibiotic biosynthesis.</text>
</comment>
<dbReference type="InterPro" id="IPR057326">
    <property type="entry name" value="KR_dom"/>
</dbReference>
<dbReference type="InterPro" id="IPR006162">
    <property type="entry name" value="Ppantetheine_attach_site"/>
</dbReference>
<feature type="region of interest" description="N-terminal hotdog fold" evidence="8">
    <location>
        <begin position="1952"/>
        <end position="2077"/>
    </location>
</feature>
<dbReference type="InterPro" id="IPR055123">
    <property type="entry name" value="SpnB-like_Rossmann"/>
</dbReference>
<dbReference type="InterPro" id="IPR020841">
    <property type="entry name" value="PKS_Beta-ketoAc_synthase_dom"/>
</dbReference>
<feature type="active site" description="Proton donor; for dehydratase activity" evidence="8">
    <location>
        <position position="402"/>
    </location>
</feature>
<dbReference type="SMART" id="SM01294">
    <property type="entry name" value="PKS_PP_betabranch"/>
    <property type="match status" value="2"/>
</dbReference>
<dbReference type="Pfam" id="PF00109">
    <property type="entry name" value="ketoacyl-synt"/>
    <property type="match status" value="1"/>
</dbReference>
<feature type="region of interest" description="Disordered" evidence="9">
    <location>
        <begin position="1466"/>
        <end position="1489"/>
    </location>
</feature>
<keyword evidence="4" id="KW-0808">Transferase</keyword>
<dbReference type="Gene3D" id="3.40.366.10">
    <property type="entry name" value="Malonyl-Coenzyme A Acyl Carrier Protein, domain 2"/>
    <property type="match status" value="2"/>
</dbReference>
<dbReference type="SMART" id="SM00825">
    <property type="entry name" value="PKS_KS"/>
    <property type="match status" value="1"/>
</dbReference>
<reference evidence="13 14" key="1">
    <citation type="submission" date="2024-09" db="EMBL/GenBank/DDBJ databases">
        <authorList>
            <person name="Sun Q."/>
            <person name="Mori K."/>
        </authorList>
    </citation>
    <scope>NUCLEOTIDE SEQUENCE [LARGE SCALE GENOMIC DNA]</scope>
    <source>
        <strain evidence="13 14">JCM 3331</strain>
    </source>
</reference>
<dbReference type="PROSITE" id="PS00012">
    <property type="entry name" value="PHOSPHOPANTETHEINE"/>
    <property type="match status" value="2"/>
</dbReference>
<keyword evidence="5" id="KW-0045">Antibiotic biosynthesis</keyword>
<keyword evidence="7" id="KW-0012">Acyltransferase</keyword>
<dbReference type="PANTHER" id="PTHR43775:SF51">
    <property type="entry name" value="INACTIVE PHENOLPHTHIOCEROL SYNTHESIS POLYKETIDE SYNTHASE TYPE I PKS1-RELATED"/>
    <property type="match status" value="1"/>
</dbReference>
<dbReference type="InterPro" id="IPR016035">
    <property type="entry name" value="Acyl_Trfase/lysoPLipase"/>
</dbReference>
<dbReference type="SUPFAM" id="SSF53901">
    <property type="entry name" value="Thiolase-like"/>
    <property type="match status" value="1"/>
</dbReference>
<feature type="region of interest" description="C-terminal hotdog fold" evidence="8">
    <location>
        <begin position="341"/>
        <end position="478"/>
    </location>
</feature>
<dbReference type="SMART" id="SM00824">
    <property type="entry name" value="PKS_TE"/>
    <property type="match status" value="1"/>
</dbReference>
<feature type="region of interest" description="C-terminal hotdog fold" evidence="8">
    <location>
        <begin position="2089"/>
        <end position="2226"/>
    </location>
</feature>
<feature type="region of interest" description="Disordered" evidence="9">
    <location>
        <begin position="2794"/>
        <end position="2816"/>
    </location>
</feature>
<feature type="domain" description="PKS/mFAS DH" evidence="12">
    <location>
        <begin position="1952"/>
        <end position="2226"/>
    </location>
</feature>
<dbReference type="Gene3D" id="3.40.50.720">
    <property type="entry name" value="NAD(P)-binding Rossmann-like Domain"/>
    <property type="match status" value="2"/>
</dbReference>
<dbReference type="InterPro" id="IPR032821">
    <property type="entry name" value="PKS_assoc"/>
</dbReference>
<dbReference type="SMART" id="SM00827">
    <property type="entry name" value="PKS_AT"/>
    <property type="match status" value="1"/>
</dbReference>
<evidence type="ECO:0000259" key="11">
    <source>
        <dbReference type="PROSITE" id="PS52004"/>
    </source>
</evidence>
<keyword evidence="14" id="KW-1185">Reference proteome</keyword>
<proteinExistence type="predicted"/>
<keyword evidence="2" id="KW-0596">Phosphopantetheine</keyword>
<sequence length="3100" mass="327829">MSGEAAVVESVAREVAGWGRRVHRLTVSHAFHSPLMEPMLGEFREVAEGLTYHRPEIPIVSTMTGVMATAEELCDPGYWVSHVRRPVRFHDAVRALEGQGVGRFVEIGPDATCTAMAQQCLSETDGVLLAPTLRPGRAEPRALAEGVALLHVHGTDVDWPVFHGRTGVPDADLPTYPFQREHYWLQASTTDGDPASLGLESVDHPLLGAALVLADSNGLVLSGRFSATAHSWLSDHTVRGAILFPGTGFVELALHAGDQVGCGRLRELTVHTPLVLPDQGGIRIQVTVGAPDDTGARTLQVYSAPDEESGATAWTRHASGRIEPGNTAVPAERRAWPPADAQAMDIDGLYEELADRGLEYGPVFRGLRAVWRHGGEILAEVRLPEARGSGAQGFGLHPAVFDAALHAIGLTDTVGEGAWLPYSWSGVELFASGASALRVRVTPVGPGEVTLDLTDPDGGPVARVASLVLRRASDETMRPTTAGLGDALLRRDWVRATESSAPSAKPPVELDPDFRYDAGVPGTVVLSCPQASAGMEDDIPAATRAAVGLVLETLQRWLRDDRCARARLVVLTSGAVAVTSDEDVDVTQAAVHGLVRSAQSEHPDRFVLVDTDDPGDLRTVTAALACGEPEAAVRAGKPWVPRLVKATAGEPAGTAVAWPTDGTVLITGGTGALGGQLARHLVSVHGVRHLLLVSRRGPEAVEADRLRTALTEAGATVTVAACDVADRAALAALLAEIPAEHPLRAVVHTAGVLDDGVLLSLTPERLERVLRPKVEAAWHLHELTRDQPLAAFVLFSSASGVLGAPGQANYAAANAWLDALAGHRRHLGLPGQSHAWGQWGQADGMAGDVARADGADRTEHGGEDSAPHRPRHGMLALTTQEGLELFDRACSFQEPVLVPMRLDLPQLRTAPGGVPELLRVMVPAPRRTAGGDTGSLSRRTAGLSAAERADTLREMVRTEVAAVLGHRSPESVDADRVFQDLGFDSLTAVELRNRLSTVTEIQLPATLVFDHPTVTALAAHLDQMLLGTLDGPEDEAPQDDIPDDEPIAIVGMACRYPGGVASPEDLWRLVSTGTDGISDFPTDRGWDLEHWQVLSEKSKTPQGGFVHDATDFDADFFGISPNEALMMDPQQRLLLEASWEALQRAGIEPLELKGSSTGVFAGVMQSDYDPGMFDTAEHAGGFRSSGLSRSVVSGRVAYTMGLEGPAVSVDTACSSSLVALHWAIQALRRGDCRLALAGGVTVIVSPSPFVDFDSSAVAADGRCKPFSADADGVGWAEGVGVLVVERLSDARRNGHQVLALVRGSAVNQDGASNGLTAPSGPAQEKVIRRALATAGLKPSDVDAVEAHGTGTRLGDPIEAQAVLAVYGQERSEDSPLWLGSVKSNIGHTQAASGVAGVIKMVMAMQHEALPRTLHVDEPSPHVDWSAGAVRLLDGSVEWPRNERRRRVGVSSFGYSGTNVHTILEEAPADEGTESTADGASADGTADRDGAEHPELLLPWLISARSPQALPVQSKRLLEHLEANPGTRLQDIGYSLATSRPAAQHRAVVVGADRDELMDGLSALATSATSPAVVSGSVRTGRTAFLFPGQGTQRPGMGRELYDAFPVFAEAVDEICARFDRHLDRPLREVMFAEEGTVQAQLLDQTTFTHAALFTLEVALFRLMESWGLRPDHVLGHSAGELAAAHVAGVLSLRDAVKLTAHRGRLMQELPPGGAMVAVEASEDEVRPTIGEGADIAAINGPRSVVVSGDEESVLEVARHWREQGRRVKRLAIRVAGHSPRIDAMLDDLYDIADGLSYEAPVIPVVSTVTGRLASADDLTDPEYWLDNARKSVRFLDGIRSLEADGVTRFVELGPDGVLAGMAQGCLTGEEEDFVMVPLLRKDGPEAVSALLAAGRLCTDGLDPDWARLFTARGARRVPLPPYAFHRRRYWVDMDALWAGGDVSSAGLDSADHPLVGAALTLAGSGSAVLTGRLSVSAQPWLADHAVDGTVLLPGAAFVELVLRAGDEVGCGRVAELTLETPMPLPERGGVQIQIAVGPPDGSGARPVTVHSRPEGVSPGTAWTRHAGGLLTAAGDAEPKGEAVWPPVGAEPVDTALLYEELADRGLVYGPAFRALRSAWRRGNEVFAEVALEQQTAGQAQRFGLHPAALDAALHATGLCGSEDVASGLPFAWSDVELYAIGASRLRVRVTPIGSGAVSLLLTDPAERPVASVGSLVLREAETDRLASALRSPHEEYLFGWDWIHLPEGGETVGAARWAVVGERAVELAADLHRVGITATAVADPAELSAHARAEGSAPEAVLLDCRHDEGDHDDPAEAVHAAARRALRTLQEWLADDTFGSTPLVVLTRGAMSPAGEDVTDLAGAAVWGLVRSAQAEHPDRFVLVDTDGRPESHRALLGVVAGGEPQTVVRQGAAHSARLVRAGGDTAEPGSTFGPEGTTILTGATGALGRLVARHLVAEHGVRRLLLLSRSGGGAELAEELRELGAEAVPVSCDVTDRAALAAVLDGISAEQPLTAVVHAAGVLDDGMVTSLTPEQLDTVLRTKADAALALHELTADLDLSAFVLFSSAAGLFGAPGQANYSAANTVLDALAAHRRAQGRTAQSLAWGLWADTGTATAAMTDGDRARMTRSGMVSLSAEEGLALFDAAIRHPQHLQVPIKIDLRTDTADGPVPRVLAGLVKPARRTAAGIARPDEDTLRRQLAGLTQDRKEKALLDLVRDSAAVLLGHTDSQTVDPYRHFLDTGFDSLSAVELRNGLNASLGLRLPATVVFDHETPIELARHLVKELGALEGEGTQGQDAGAMSPDKAPAPQQPSDSLRELFHEAVTVGKLHEGLDILRAVAGLRPSFETTAELATPPRIVRLADGPTRPRLFCVSTPVAIGGVYQHARLAAHFRGRREVSAVPLPGFLSGEQLPVSAGAVVDVLAEALREAAGEEPFALLGYSSAGIIAHAVAARLEGTGPKPSAVVLLDTYEVHGSESTEGGGERTDGVMDEMTVGMLDRESQYNLFDRDRLTAMARYVDLLPDFPLPDITAPALLLRPEERFTARPDGSAGGAEDWQTTWSRADEYRTVEGDHYSMVEDGAENTARVIGEWLDSLT</sequence>
<dbReference type="InterPro" id="IPR029058">
    <property type="entry name" value="AB_hydrolase_fold"/>
</dbReference>
<comment type="caution">
    <text evidence="13">The sequence shown here is derived from an EMBL/GenBank/DDBJ whole genome shotgun (WGS) entry which is preliminary data.</text>
</comment>
<dbReference type="SMART" id="SM00826">
    <property type="entry name" value="PKS_DH"/>
    <property type="match status" value="2"/>
</dbReference>
<dbReference type="Pfam" id="PF14765">
    <property type="entry name" value="PS-DH"/>
    <property type="match status" value="2"/>
</dbReference>
<dbReference type="InterPro" id="IPR036736">
    <property type="entry name" value="ACP-like_sf"/>
</dbReference>
<feature type="domain" description="Carrier" evidence="10">
    <location>
        <begin position="2713"/>
        <end position="2788"/>
    </location>
</feature>
<evidence type="ECO:0000256" key="8">
    <source>
        <dbReference type="PROSITE-ProRule" id="PRU01363"/>
    </source>
</evidence>
<dbReference type="PANTHER" id="PTHR43775">
    <property type="entry name" value="FATTY ACID SYNTHASE"/>
    <property type="match status" value="1"/>
</dbReference>
<feature type="domain" description="Ketosynthase family 3 (KS3)" evidence="11">
    <location>
        <begin position="1044"/>
        <end position="1465"/>
    </location>
</feature>
<evidence type="ECO:0000256" key="7">
    <source>
        <dbReference type="ARBA" id="ARBA00023315"/>
    </source>
</evidence>
<dbReference type="Gene3D" id="3.10.129.110">
    <property type="entry name" value="Polyketide synthase dehydratase"/>
    <property type="match status" value="2"/>
</dbReference>
<dbReference type="Gene3D" id="1.10.1200.10">
    <property type="entry name" value="ACP-like"/>
    <property type="match status" value="2"/>
</dbReference>
<dbReference type="Pfam" id="PF02801">
    <property type="entry name" value="Ketoacyl-synt_C"/>
    <property type="match status" value="1"/>
</dbReference>
<dbReference type="InterPro" id="IPR014030">
    <property type="entry name" value="Ketoacyl_synth_N"/>
</dbReference>
<dbReference type="PROSITE" id="PS52004">
    <property type="entry name" value="KS3_2"/>
    <property type="match status" value="1"/>
</dbReference>
<dbReference type="RefSeq" id="WP_386143683.1">
    <property type="nucleotide sequence ID" value="NZ_JBHMCG010000043.1"/>
</dbReference>
<evidence type="ECO:0000259" key="10">
    <source>
        <dbReference type="PROSITE" id="PS50075"/>
    </source>
</evidence>
<dbReference type="InterPro" id="IPR009081">
    <property type="entry name" value="PP-bd_ACP"/>
</dbReference>
<dbReference type="PROSITE" id="PS52019">
    <property type="entry name" value="PKS_MFAS_DH"/>
    <property type="match status" value="2"/>
</dbReference>
<evidence type="ECO:0000313" key="13">
    <source>
        <dbReference type="EMBL" id="MFB9572552.1"/>
    </source>
</evidence>
<dbReference type="SUPFAM" id="SSF55048">
    <property type="entry name" value="Probable ACP-binding domain of malonyl-CoA ACP transacylase"/>
    <property type="match status" value="1"/>
</dbReference>
<dbReference type="InterPro" id="IPR001031">
    <property type="entry name" value="Thioesterase"/>
</dbReference>
<dbReference type="Pfam" id="PF22953">
    <property type="entry name" value="SpnB_Rossmann"/>
    <property type="match status" value="2"/>
</dbReference>
<dbReference type="InterPro" id="IPR042104">
    <property type="entry name" value="PKS_dehydratase_sf"/>
</dbReference>
<accession>A0ABV5R467</accession>
<evidence type="ECO:0000256" key="4">
    <source>
        <dbReference type="ARBA" id="ARBA00022679"/>
    </source>
</evidence>
<feature type="region of interest" description="Disordered" evidence="9">
    <location>
        <begin position="2041"/>
        <end position="2061"/>
    </location>
</feature>
<evidence type="ECO:0000256" key="5">
    <source>
        <dbReference type="ARBA" id="ARBA00023194"/>
    </source>
</evidence>
<dbReference type="InterPro" id="IPR014043">
    <property type="entry name" value="Acyl_transferase_dom"/>
</dbReference>
<feature type="active site" description="Proton acceptor; for dehydratase activity" evidence="8">
    <location>
        <position position="1984"/>
    </location>
</feature>
<dbReference type="InterPro" id="IPR049552">
    <property type="entry name" value="PKS_DH_N"/>
</dbReference>
<dbReference type="InterPro" id="IPR036291">
    <property type="entry name" value="NAD(P)-bd_dom_sf"/>
</dbReference>
<feature type="domain" description="Carrier" evidence="10">
    <location>
        <begin position="950"/>
        <end position="1025"/>
    </location>
</feature>
<dbReference type="InterPro" id="IPR020806">
    <property type="entry name" value="PKS_PP-bd"/>
</dbReference>
<organism evidence="13 14">
    <name type="scientific">Streptomyces yanii</name>
    <dbReference type="NCBI Taxonomy" id="78510"/>
    <lineage>
        <taxon>Bacteria</taxon>
        <taxon>Bacillati</taxon>
        <taxon>Actinomycetota</taxon>
        <taxon>Actinomycetes</taxon>
        <taxon>Kitasatosporales</taxon>
        <taxon>Streptomycetaceae</taxon>
        <taxon>Streptomyces</taxon>
    </lineage>
</organism>
<evidence type="ECO:0000313" key="14">
    <source>
        <dbReference type="Proteomes" id="UP001589710"/>
    </source>
</evidence>
<protein>
    <submittedName>
        <fullName evidence="13">SDR family NAD(P)-dependent oxidoreductase</fullName>
    </submittedName>
</protein>
<dbReference type="PROSITE" id="PS50075">
    <property type="entry name" value="CARRIER"/>
    <property type="match status" value="2"/>
</dbReference>
<dbReference type="InterPro" id="IPR018201">
    <property type="entry name" value="Ketoacyl_synth_AS"/>
</dbReference>
<dbReference type="SUPFAM" id="SSF52151">
    <property type="entry name" value="FabD/lysophospholipase-like"/>
    <property type="match status" value="2"/>
</dbReference>
<feature type="region of interest" description="N-terminal hotdog fold" evidence="8">
    <location>
        <begin position="204"/>
        <end position="329"/>
    </location>
</feature>
<feature type="active site" description="Proton donor; for dehydratase activity" evidence="8">
    <location>
        <position position="2150"/>
    </location>
</feature>
<feature type="domain" description="PKS/mFAS DH" evidence="12">
    <location>
        <begin position="204"/>
        <end position="478"/>
    </location>
</feature>
<dbReference type="InterPro" id="IPR016039">
    <property type="entry name" value="Thiolase-like"/>
</dbReference>
<dbReference type="InterPro" id="IPR016036">
    <property type="entry name" value="Malonyl_transacylase_ACP-bd"/>
</dbReference>